<organism evidence="1 2">
    <name type="scientific">Phytophthora nicotianae P1976</name>
    <dbReference type="NCBI Taxonomy" id="1317066"/>
    <lineage>
        <taxon>Eukaryota</taxon>
        <taxon>Sar</taxon>
        <taxon>Stramenopiles</taxon>
        <taxon>Oomycota</taxon>
        <taxon>Peronosporomycetes</taxon>
        <taxon>Peronosporales</taxon>
        <taxon>Peronosporaceae</taxon>
        <taxon>Phytophthora</taxon>
    </lineage>
</organism>
<proteinExistence type="predicted"/>
<name>A0A081B1Y5_PHYNI</name>
<dbReference type="PANTHER" id="PTHR33324:SF2">
    <property type="entry name" value="MYB_SANT-LIKE DNA-BINDING DOMAIN-CONTAINING PROTEIN"/>
    <property type="match status" value="1"/>
</dbReference>
<dbReference type="AlphaFoldDB" id="A0A081B1Y5"/>
<dbReference type="OrthoDB" id="96345at2759"/>
<sequence length="244" mass="28224">MENLYWDEDGGDGRPSSMAVLLQWLSDPKNAKCWWESSNERNTTRRVAVVDEIYGSLLVHGIKHRSRGSVDVKVLELMHSFEKVDHWLQRKGIYYLDRNSRAERKVLKACPYYRELSRLLQSSRPVGVVISHGHSIDAASFRTVNDALEYFDNDDVTTHNIGFKRLLNNDNGETTRKEVNGTKIDIYDAGQRRLLEAEKAVRHELFKLELQAKRDEAICVRVKSRKELLELGVTIEEVNRLMPL</sequence>
<evidence type="ECO:0000313" key="1">
    <source>
        <dbReference type="EMBL" id="ETO85146.1"/>
    </source>
</evidence>
<dbReference type="PANTHER" id="PTHR33324">
    <property type="entry name" value="EXPRESSED PROTEIN"/>
    <property type="match status" value="1"/>
</dbReference>
<comment type="caution">
    <text evidence="1">The sequence shown here is derived from an EMBL/GenBank/DDBJ whole genome shotgun (WGS) entry which is preliminary data.</text>
</comment>
<protein>
    <submittedName>
        <fullName evidence="1">Uncharacterized protein</fullName>
    </submittedName>
</protein>
<dbReference type="Proteomes" id="UP000028582">
    <property type="component" value="Unassembled WGS sequence"/>
</dbReference>
<dbReference type="EMBL" id="ANJA01000189">
    <property type="protein sequence ID" value="ETO85146.1"/>
    <property type="molecule type" value="Genomic_DNA"/>
</dbReference>
<gene>
    <name evidence="1" type="ORF">F444_01054</name>
</gene>
<accession>A0A081B1Y5</accession>
<reference evidence="1 2" key="1">
    <citation type="submission" date="2013-11" db="EMBL/GenBank/DDBJ databases">
        <title>The Genome Sequence of Phytophthora parasitica P1976.</title>
        <authorList>
            <consortium name="The Broad Institute Genomics Platform"/>
            <person name="Russ C."/>
            <person name="Tyler B."/>
            <person name="Panabieres F."/>
            <person name="Shan W."/>
            <person name="Tripathy S."/>
            <person name="Grunwald N."/>
            <person name="Machado M."/>
            <person name="Johnson C.S."/>
            <person name="Walker B."/>
            <person name="Young S."/>
            <person name="Zeng Q."/>
            <person name="Gargeya S."/>
            <person name="Fitzgerald M."/>
            <person name="Haas B."/>
            <person name="Abouelleil A."/>
            <person name="Allen A.W."/>
            <person name="Alvarado L."/>
            <person name="Arachchi H.M."/>
            <person name="Berlin A.M."/>
            <person name="Chapman S.B."/>
            <person name="Gainer-Dewar J."/>
            <person name="Goldberg J."/>
            <person name="Griggs A."/>
            <person name="Gujja S."/>
            <person name="Hansen M."/>
            <person name="Howarth C."/>
            <person name="Imamovic A."/>
            <person name="Ireland A."/>
            <person name="Larimer J."/>
            <person name="McCowan C."/>
            <person name="Murphy C."/>
            <person name="Pearson M."/>
            <person name="Poon T.W."/>
            <person name="Priest M."/>
            <person name="Roberts A."/>
            <person name="Saif S."/>
            <person name="Shea T."/>
            <person name="Sisk P."/>
            <person name="Sykes S."/>
            <person name="Wortman J."/>
            <person name="Nusbaum C."/>
            <person name="Birren B."/>
        </authorList>
    </citation>
    <scope>NUCLEOTIDE SEQUENCE [LARGE SCALE GENOMIC DNA]</scope>
    <source>
        <strain evidence="1 2">P1976</strain>
    </source>
</reference>
<evidence type="ECO:0000313" key="2">
    <source>
        <dbReference type="Proteomes" id="UP000028582"/>
    </source>
</evidence>